<sequence length="143" mass="16064">MSTDTLEVQTSQWRLVEVGRVVLMTDGRYSGNLATIVEIIDHKRVLVDGPISSAIARHASPLAHLILTPLVIKSLPRGARSGKVTKCWEAEGIESKWAESAWAKKIASKNRRRQLNDFDRFRVTVLRKQRRFDVKKAASKATA</sequence>
<dbReference type="InterPro" id="IPR039660">
    <property type="entry name" value="Ribosomal_eL14"/>
</dbReference>
<dbReference type="Pfam" id="PF01929">
    <property type="entry name" value="Ribosomal_L14e"/>
    <property type="match status" value="1"/>
</dbReference>
<evidence type="ECO:0000256" key="1">
    <source>
        <dbReference type="ARBA" id="ARBA00006592"/>
    </source>
</evidence>
<dbReference type="Proteomes" id="UP001447188">
    <property type="component" value="Unassembled WGS sequence"/>
</dbReference>
<feature type="domain" description="KOW" evidence="4">
    <location>
        <begin position="15"/>
        <end position="42"/>
    </location>
</feature>
<dbReference type="Gene3D" id="2.30.30.30">
    <property type="match status" value="1"/>
</dbReference>
<reference evidence="5 6" key="1">
    <citation type="submission" date="2024-02" db="EMBL/GenBank/DDBJ databases">
        <title>Discinaceae phylogenomics.</title>
        <authorList>
            <person name="Dirks A.C."/>
            <person name="James T.Y."/>
        </authorList>
    </citation>
    <scope>NUCLEOTIDE SEQUENCE [LARGE SCALE GENOMIC DNA]</scope>
    <source>
        <strain evidence="5 6">ACD0624</strain>
    </source>
</reference>
<dbReference type="InterPro" id="IPR008991">
    <property type="entry name" value="Translation_prot_SH3-like_sf"/>
</dbReference>
<protein>
    <recommendedName>
        <fullName evidence="4">KOW domain-containing protein</fullName>
    </recommendedName>
</protein>
<dbReference type="InterPro" id="IPR005824">
    <property type="entry name" value="KOW"/>
</dbReference>
<comment type="similarity">
    <text evidence="1">Belongs to the eukaryotic ribosomal protein eL14 family.</text>
</comment>
<organism evidence="5 6">
    <name type="scientific">Discina gigas</name>
    <dbReference type="NCBI Taxonomy" id="1032678"/>
    <lineage>
        <taxon>Eukaryota</taxon>
        <taxon>Fungi</taxon>
        <taxon>Dikarya</taxon>
        <taxon>Ascomycota</taxon>
        <taxon>Pezizomycotina</taxon>
        <taxon>Pezizomycetes</taxon>
        <taxon>Pezizales</taxon>
        <taxon>Discinaceae</taxon>
        <taxon>Discina</taxon>
    </lineage>
</organism>
<dbReference type="SUPFAM" id="SSF50104">
    <property type="entry name" value="Translation proteins SH3-like domain"/>
    <property type="match status" value="1"/>
</dbReference>
<dbReference type="SMART" id="SM00739">
    <property type="entry name" value="KOW"/>
    <property type="match status" value="1"/>
</dbReference>
<evidence type="ECO:0000256" key="3">
    <source>
        <dbReference type="ARBA" id="ARBA00023274"/>
    </source>
</evidence>
<keyword evidence="2" id="KW-0689">Ribosomal protein</keyword>
<comment type="caution">
    <text evidence="5">The sequence shown here is derived from an EMBL/GenBank/DDBJ whole genome shotgun (WGS) entry which is preliminary data.</text>
</comment>
<name>A0ABR3GIM5_9PEZI</name>
<dbReference type="InterPro" id="IPR014722">
    <property type="entry name" value="Rib_uL2_dom2"/>
</dbReference>
<dbReference type="CDD" id="cd23702">
    <property type="entry name" value="eL14"/>
    <property type="match status" value="1"/>
</dbReference>
<dbReference type="PANTHER" id="PTHR11127:SF2">
    <property type="entry name" value="LARGE RIBOSOMAL SUBUNIT PROTEIN EL14"/>
    <property type="match status" value="1"/>
</dbReference>
<dbReference type="Pfam" id="PF00467">
    <property type="entry name" value="KOW"/>
    <property type="match status" value="1"/>
</dbReference>
<dbReference type="Gene3D" id="6.10.250.2270">
    <property type="match status" value="1"/>
</dbReference>
<evidence type="ECO:0000259" key="4">
    <source>
        <dbReference type="SMART" id="SM00739"/>
    </source>
</evidence>
<dbReference type="PANTHER" id="PTHR11127">
    <property type="entry name" value="60S RIBOSOMAL PROTEIN L14"/>
    <property type="match status" value="1"/>
</dbReference>
<keyword evidence="6" id="KW-1185">Reference proteome</keyword>
<evidence type="ECO:0000313" key="6">
    <source>
        <dbReference type="Proteomes" id="UP001447188"/>
    </source>
</evidence>
<gene>
    <name evidence="5" type="ORF">Q9L58_005312</name>
</gene>
<evidence type="ECO:0000313" key="5">
    <source>
        <dbReference type="EMBL" id="KAL0635779.1"/>
    </source>
</evidence>
<keyword evidence="3" id="KW-0687">Ribonucleoprotein</keyword>
<proteinExistence type="inferred from homology"/>
<accession>A0ABR3GIM5</accession>
<evidence type="ECO:0000256" key="2">
    <source>
        <dbReference type="ARBA" id="ARBA00022980"/>
    </source>
</evidence>
<dbReference type="InterPro" id="IPR002784">
    <property type="entry name" value="Ribosomal_eL14_dom"/>
</dbReference>
<dbReference type="EMBL" id="JBBBZM010000063">
    <property type="protein sequence ID" value="KAL0635779.1"/>
    <property type="molecule type" value="Genomic_DNA"/>
</dbReference>